<dbReference type="EMBL" id="MN739068">
    <property type="protein sequence ID" value="QHS86965.1"/>
    <property type="molecule type" value="Genomic_DNA"/>
</dbReference>
<reference evidence="2" key="1">
    <citation type="journal article" date="2020" name="Nature">
        <title>Giant virus diversity and host interactions through global metagenomics.</title>
        <authorList>
            <person name="Schulz F."/>
            <person name="Roux S."/>
            <person name="Paez-Espino D."/>
            <person name="Jungbluth S."/>
            <person name="Walsh D.A."/>
            <person name="Denef V.J."/>
            <person name="McMahon K.D."/>
            <person name="Konstantinidis K.T."/>
            <person name="Eloe-Fadrosh E.A."/>
            <person name="Kyrpides N.C."/>
            <person name="Woyke T."/>
        </authorList>
    </citation>
    <scope>NUCLEOTIDE SEQUENCE</scope>
    <source>
        <strain evidence="2">GVMAG-M-3300009422-16</strain>
    </source>
</reference>
<protein>
    <submittedName>
        <fullName evidence="2">Uncharacterized protein</fullName>
    </submittedName>
</protein>
<sequence length="241" mass="27533">MNHINNLPVAVIVPTENNPDEIETLNPVNRTPLAKVATKEDINEEDDVEIAHIAPLNFINNTPRPPPQPLIANANANSIEIDNLSFIPVSAQKNITKFINIRKRTVILYTPLLLLHILYIFVNPMGILFLLNIIYNLWTLISADIRLIKANIITNIITIIGIILLDILFSVNINTLIFYVLKKEFSVLKVELYYLITLYVSSLLIIMTYLYLTIVLHKLRVLYNTLTQQQISVLKLLLKNQ</sequence>
<keyword evidence="1" id="KW-0472">Membrane</keyword>
<keyword evidence="1" id="KW-1133">Transmembrane helix</keyword>
<dbReference type="AlphaFoldDB" id="A0A6C0B413"/>
<feature type="transmembrane region" description="Helical" evidence="1">
    <location>
        <begin position="192"/>
        <end position="212"/>
    </location>
</feature>
<evidence type="ECO:0000256" key="1">
    <source>
        <dbReference type="SAM" id="Phobius"/>
    </source>
</evidence>
<accession>A0A6C0B413</accession>
<proteinExistence type="predicted"/>
<name>A0A6C0B413_9ZZZZ</name>
<evidence type="ECO:0000313" key="2">
    <source>
        <dbReference type="EMBL" id="QHS86965.1"/>
    </source>
</evidence>
<organism evidence="2">
    <name type="scientific">viral metagenome</name>
    <dbReference type="NCBI Taxonomy" id="1070528"/>
    <lineage>
        <taxon>unclassified sequences</taxon>
        <taxon>metagenomes</taxon>
        <taxon>organismal metagenomes</taxon>
    </lineage>
</organism>
<feature type="transmembrane region" description="Helical" evidence="1">
    <location>
        <begin position="157"/>
        <end position="180"/>
    </location>
</feature>
<keyword evidence="1" id="KW-0812">Transmembrane</keyword>